<evidence type="ECO:0000313" key="7">
    <source>
        <dbReference type="EMBL" id="MFD2968954.1"/>
    </source>
</evidence>
<keyword evidence="2 5" id="KW-0812">Transmembrane</keyword>
<reference evidence="8" key="1">
    <citation type="journal article" date="2019" name="Int. J. Syst. Evol. Microbiol.">
        <title>The Global Catalogue of Microorganisms (GCM) 10K type strain sequencing project: providing services to taxonomists for standard genome sequencing and annotation.</title>
        <authorList>
            <consortium name="The Broad Institute Genomics Platform"/>
            <consortium name="The Broad Institute Genome Sequencing Center for Infectious Disease"/>
            <person name="Wu L."/>
            <person name="Ma J."/>
        </authorList>
    </citation>
    <scope>NUCLEOTIDE SEQUENCE [LARGE SCALE GENOMIC DNA]</scope>
    <source>
        <strain evidence="8">KCTC 22814</strain>
    </source>
</reference>
<dbReference type="EMBL" id="JBHUPB010000010">
    <property type="protein sequence ID" value="MFD2968954.1"/>
    <property type="molecule type" value="Genomic_DNA"/>
</dbReference>
<gene>
    <name evidence="7" type="ORF">ACFS7Y_16290</name>
</gene>
<evidence type="ECO:0000259" key="6">
    <source>
        <dbReference type="Pfam" id="PF04138"/>
    </source>
</evidence>
<evidence type="ECO:0000256" key="5">
    <source>
        <dbReference type="SAM" id="Phobius"/>
    </source>
</evidence>
<keyword evidence="4 5" id="KW-0472">Membrane</keyword>
<evidence type="ECO:0000256" key="4">
    <source>
        <dbReference type="ARBA" id="ARBA00023136"/>
    </source>
</evidence>
<feature type="transmembrane region" description="Helical" evidence="5">
    <location>
        <begin position="131"/>
        <end position="153"/>
    </location>
</feature>
<comment type="subcellular location">
    <subcellularLocation>
        <location evidence="1">Membrane</location>
        <topology evidence="1">Multi-pass membrane protein</topology>
    </subcellularLocation>
</comment>
<evidence type="ECO:0000256" key="2">
    <source>
        <dbReference type="ARBA" id="ARBA00022692"/>
    </source>
</evidence>
<evidence type="ECO:0000256" key="3">
    <source>
        <dbReference type="ARBA" id="ARBA00022989"/>
    </source>
</evidence>
<keyword evidence="8" id="KW-1185">Reference proteome</keyword>
<dbReference type="InterPro" id="IPR007267">
    <property type="entry name" value="GtrA_DPMS_TM"/>
</dbReference>
<keyword evidence="3 5" id="KW-1133">Transmembrane helix</keyword>
<dbReference type="RefSeq" id="WP_320184783.1">
    <property type="nucleotide sequence ID" value="NZ_CP138332.1"/>
</dbReference>
<comment type="caution">
    <text evidence="7">The sequence shown here is derived from an EMBL/GenBank/DDBJ whole genome shotgun (WGS) entry which is preliminary data.</text>
</comment>
<dbReference type="Pfam" id="PF04138">
    <property type="entry name" value="GtrA_DPMS_TM"/>
    <property type="match status" value="1"/>
</dbReference>
<evidence type="ECO:0000313" key="8">
    <source>
        <dbReference type="Proteomes" id="UP001597525"/>
    </source>
</evidence>
<dbReference type="Proteomes" id="UP001597525">
    <property type="component" value="Unassembled WGS sequence"/>
</dbReference>
<evidence type="ECO:0000256" key="1">
    <source>
        <dbReference type="ARBA" id="ARBA00004141"/>
    </source>
</evidence>
<accession>A0ABW6BKX4</accession>
<proteinExistence type="predicted"/>
<sequence>MKLPFAHFITSFTDKLSPNSTRRNNKLEGLKYLFWGGFNVLLSWILYFVTYHYIISKNNVEILPFLTISGHIFSFLLSFVITFFTGFVFNNFLVFNSAKSEPIYKKLFRYFLANMGSLLINYVLLKIFVEYFMFYPTPSQILCTFIITIYSFLMQKKFTFRK</sequence>
<name>A0ABW6BKX4_9SPHI</name>
<feature type="transmembrane region" description="Helical" evidence="5">
    <location>
        <begin position="75"/>
        <end position="95"/>
    </location>
</feature>
<feature type="transmembrane region" description="Helical" evidence="5">
    <location>
        <begin position="107"/>
        <end position="125"/>
    </location>
</feature>
<feature type="domain" description="GtrA/DPMS transmembrane" evidence="6">
    <location>
        <begin position="31"/>
        <end position="160"/>
    </location>
</feature>
<protein>
    <submittedName>
        <fullName evidence="7">GtrA family protein</fullName>
    </submittedName>
</protein>
<organism evidence="7 8">
    <name type="scientific">Sphingobacterium bambusae</name>
    <dbReference type="NCBI Taxonomy" id="662858"/>
    <lineage>
        <taxon>Bacteria</taxon>
        <taxon>Pseudomonadati</taxon>
        <taxon>Bacteroidota</taxon>
        <taxon>Sphingobacteriia</taxon>
        <taxon>Sphingobacteriales</taxon>
        <taxon>Sphingobacteriaceae</taxon>
        <taxon>Sphingobacterium</taxon>
    </lineage>
</organism>
<feature type="transmembrane region" description="Helical" evidence="5">
    <location>
        <begin position="32"/>
        <end position="55"/>
    </location>
</feature>